<dbReference type="Proteomes" id="UP001597460">
    <property type="component" value="Unassembled WGS sequence"/>
</dbReference>
<comment type="caution">
    <text evidence="2">The sequence shown here is derived from an EMBL/GenBank/DDBJ whole genome shotgun (WGS) entry which is preliminary data.</text>
</comment>
<protein>
    <recommendedName>
        <fullName evidence="4">Cbb3-type cytochrome oxidase component FixQ</fullName>
    </recommendedName>
</protein>
<sequence length="63" mass="7476">MYKNVMRAIEDIGIYPSISLILFFGFFVGLIIYLIIKGKDYWKDAERLPLEDDDNMNFKHSEQ</sequence>
<keyword evidence="1" id="KW-0472">Membrane</keyword>
<dbReference type="RefSeq" id="WP_390301789.1">
    <property type="nucleotide sequence ID" value="NZ_JBHULI010000024.1"/>
</dbReference>
<keyword evidence="1" id="KW-0812">Transmembrane</keyword>
<evidence type="ECO:0000313" key="3">
    <source>
        <dbReference type="Proteomes" id="UP001597460"/>
    </source>
</evidence>
<accession>A0ABW5JLZ1</accession>
<keyword evidence="3" id="KW-1185">Reference proteome</keyword>
<name>A0ABW5JLZ1_9BACT</name>
<reference evidence="3" key="1">
    <citation type="journal article" date="2019" name="Int. J. Syst. Evol. Microbiol.">
        <title>The Global Catalogue of Microorganisms (GCM) 10K type strain sequencing project: providing services to taxonomists for standard genome sequencing and annotation.</title>
        <authorList>
            <consortium name="The Broad Institute Genomics Platform"/>
            <consortium name="The Broad Institute Genome Sequencing Center for Infectious Disease"/>
            <person name="Wu L."/>
            <person name="Ma J."/>
        </authorList>
    </citation>
    <scope>NUCLEOTIDE SEQUENCE [LARGE SCALE GENOMIC DNA]</scope>
    <source>
        <strain evidence="3">KCTC 52042</strain>
    </source>
</reference>
<evidence type="ECO:0000256" key="1">
    <source>
        <dbReference type="SAM" id="Phobius"/>
    </source>
</evidence>
<gene>
    <name evidence="2" type="ORF">ACFSVN_09940</name>
</gene>
<keyword evidence="1" id="KW-1133">Transmembrane helix</keyword>
<dbReference type="EMBL" id="JBHULI010000024">
    <property type="protein sequence ID" value="MFD2532765.1"/>
    <property type="molecule type" value="Genomic_DNA"/>
</dbReference>
<feature type="transmembrane region" description="Helical" evidence="1">
    <location>
        <begin position="12"/>
        <end position="36"/>
    </location>
</feature>
<proteinExistence type="predicted"/>
<evidence type="ECO:0008006" key="4">
    <source>
        <dbReference type="Google" id="ProtNLM"/>
    </source>
</evidence>
<organism evidence="2 3">
    <name type="scientific">Gracilimonas halophila</name>
    <dbReference type="NCBI Taxonomy" id="1834464"/>
    <lineage>
        <taxon>Bacteria</taxon>
        <taxon>Pseudomonadati</taxon>
        <taxon>Balneolota</taxon>
        <taxon>Balneolia</taxon>
        <taxon>Balneolales</taxon>
        <taxon>Balneolaceae</taxon>
        <taxon>Gracilimonas</taxon>
    </lineage>
</organism>
<evidence type="ECO:0000313" key="2">
    <source>
        <dbReference type="EMBL" id="MFD2532765.1"/>
    </source>
</evidence>